<dbReference type="Gene3D" id="3.40.50.410">
    <property type="entry name" value="von Willebrand factor, type A domain"/>
    <property type="match status" value="1"/>
</dbReference>
<accession>A0A1H2BND4</accession>
<evidence type="ECO:0000256" key="3">
    <source>
        <dbReference type="ARBA" id="ARBA00022989"/>
    </source>
</evidence>
<dbReference type="InterPro" id="IPR033881">
    <property type="entry name" value="vWA_BatA_type"/>
</dbReference>
<reference evidence="7 8" key="1">
    <citation type="submission" date="2016-10" db="EMBL/GenBank/DDBJ databases">
        <authorList>
            <person name="de Groot N.N."/>
        </authorList>
    </citation>
    <scope>NUCLEOTIDE SEQUENCE [LARGE SCALE GENOMIC DNA]</scope>
    <source>
        <strain evidence="7 8">MP1X4</strain>
    </source>
</reference>
<dbReference type="AlphaFoldDB" id="A0A1H2BND4"/>
<sequence>MSLFSGIEFAYPGFFWLLLIIPLMIAYYGWRNQQLQGTLGMSTTKSFGVSPKSSMRIFRHYGIVLRSLAFIAIIFALARPQTALSWDNETTEGIDIMIATDISGSMLSEDFKPNRLEAGKNIAIDFIKNRPDDRIGLVVFSGESFTQCPLTIDHDVLINLFSDIKNGMIDDGTAIGMGLATAVSRLKDSEAKSKVIILLTDGVNNTGSIPPLTGAEIAKQFGVRVYTVGVGTNGSAPYPFKDQFGNTHYQMIPVDLDEGTLSKIASITGGKYFRAHNNTELSQIYQQIDKLEKVKIAVTQYHKKTERFLPFAIIALILLSLEFLLSNTIFKGALT</sequence>
<dbReference type="Pfam" id="PF07584">
    <property type="entry name" value="BatA"/>
    <property type="match status" value="1"/>
</dbReference>
<dbReference type="OrthoDB" id="6206554at2"/>
<evidence type="ECO:0000256" key="4">
    <source>
        <dbReference type="ARBA" id="ARBA00023136"/>
    </source>
</evidence>
<evidence type="ECO:0000256" key="5">
    <source>
        <dbReference type="SAM" id="Phobius"/>
    </source>
</evidence>
<keyword evidence="8" id="KW-1185">Reference proteome</keyword>
<dbReference type="Proteomes" id="UP000199679">
    <property type="component" value="Chromosome I"/>
</dbReference>
<keyword evidence="2 5" id="KW-0812">Transmembrane</keyword>
<evidence type="ECO:0000313" key="8">
    <source>
        <dbReference type="Proteomes" id="UP000199679"/>
    </source>
</evidence>
<name>A0A1H2BND4_MUCMA</name>
<evidence type="ECO:0000313" key="7">
    <source>
        <dbReference type="EMBL" id="SDT59795.1"/>
    </source>
</evidence>
<gene>
    <name evidence="7" type="ORF">SAMN05216490_4236</name>
</gene>
<evidence type="ECO:0000256" key="1">
    <source>
        <dbReference type="ARBA" id="ARBA00022475"/>
    </source>
</evidence>
<organism evidence="7 8">
    <name type="scientific">Mucilaginibacter mallensis</name>
    <dbReference type="NCBI Taxonomy" id="652787"/>
    <lineage>
        <taxon>Bacteria</taxon>
        <taxon>Pseudomonadati</taxon>
        <taxon>Bacteroidota</taxon>
        <taxon>Sphingobacteriia</taxon>
        <taxon>Sphingobacteriales</taxon>
        <taxon>Sphingobacteriaceae</taxon>
        <taxon>Mucilaginibacter</taxon>
    </lineage>
</organism>
<dbReference type="InterPro" id="IPR024163">
    <property type="entry name" value="Aerotolerance_reg_N"/>
</dbReference>
<protein>
    <submittedName>
        <fullName evidence="7">Ca-activated chloride channel family protein</fullName>
    </submittedName>
</protein>
<keyword evidence="1" id="KW-1003">Cell membrane</keyword>
<dbReference type="Pfam" id="PF00092">
    <property type="entry name" value="VWA"/>
    <property type="match status" value="1"/>
</dbReference>
<dbReference type="STRING" id="652787.SAMN05216490_4236"/>
<dbReference type="CDD" id="cd01467">
    <property type="entry name" value="vWA_BatA_type"/>
    <property type="match status" value="1"/>
</dbReference>
<dbReference type="SUPFAM" id="SSF53300">
    <property type="entry name" value="vWA-like"/>
    <property type="match status" value="1"/>
</dbReference>
<dbReference type="InterPro" id="IPR036465">
    <property type="entry name" value="vWFA_dom_sf"/>
</dbReference>
<dbReference type="EMBL" id="LT629740">
    <property type="protein sequence ID" value="SDT59795.1"/>
    <property type="molecule type" value="Genomic_DNA"/>
</dbReference>
<proteinExistence type="predicted"/>
<feature type="transmembrane region" description="Helical" evidence="5">
    <location>
        <begin position="9"/>
        <end position="30"/>
    </location>
</feature>
<feature type="transmembrane region" description="Helical" evidence="5">
    <location>
        <begin position="57"/>
        <end position="78"/>
    </location>
</feature>
<evidence type="ECO:0000259" key="6">
    <source>
        <dbReference type="PROSITE" id="PS50234"/>
    </source>
</evidence>
<dbReference type="PANTHER" id="PTHR22550">
    <property type="entry name" value="SPORE GERMINATION PROTEIN"/>
    <property type="match status" value="1"/>
</dbReference>
<feature type="domain" description="VWFA" evidence="6">
    <location>
        <begin position="95"/>
        <end position="288"/>
    </location>
</feature>
<dbReference type="SMART" id="SM00327">
    <property type="entry name" value="VWA"/>
    <property type="match status" value="1"/>
</dbReference>
<dbReference type="PANTHER" id="PTHR22550:SF5">
    <property type="entry name" value="LEUCINE ZIPPER PROTEIN 4"/>
    <property type="match status" value="1"/>
</dbReference>
<dbReference type="InterPro" id="IPR050768">
    <property type="entry name" value="UPF0353/GerABKA_families"/>
</dbReference>
<feature type="transmembrane region" description="Helical" evidence="5">
    <location>
        <begin position="308"/>
        <end position="330"/>
    </location>
</feature>
<dbReference type="PROSITE" id="PS50234">
    <property type="entry name" value="VWFA"/>
    <property type="match status" value="1"/>
</dbReference>
<evidence type="ECO:0000256" key="2">
    <source>
        <dbReference type="ARBA" id="ARBA00022692"/>
    </source>
</evidence>
<keyword evidence="3 5" id="KW-1133">Transmembrane helix</keyword>
<dbReference type="RefSeq" id="WP_091377747.1">
    <property type="nucleotide sequence ID" value="NZ_LT629740.1"/>
</dbReference>
<keyword evidence="4 5" id="KW-0472">Membrane</keyword>
<dbReference type="InterPro" id="IPR002035">
    <property type="entry name" value="VWF_A"/>
</dbReference>